<dbReference type="AlphaFoldDB" id="A0A8S3FZG8"/>
<evidence type="ECO:0000313" key="3">
    <source>
        <dbReference type="Proteomes" id="UP000681967"/>
    </source>
</evidence>
<feature type="non-terminal residue" evidence="1">
    <location>
        <position position="1"/>
    </location>
</feature>
<accession>A0A8S3FZG8</accession>
<gene>
    <name evidence="1" type="ORF">BYL167_LOCUS71387</name>
    <name evidence="2" type="ORF">GIL414_LOCUS82047</name>
</gene>
<comment type="caution">
    <text evidence="1">The sequence shown here is derived from an EMBL/GenBank/DDBJ whole genome shotgun (WGS) entry which is preliminary data.</text>
</comment>
<dbReference type="EMBL" id="CAJOBH010255291">
    <property type="protein sequence ID" value="CAF5146849.1"/>
    <property type="molecule type" value="Genomic_DNA"/>
</dbReference>
<dbReference type="Proteomes" id="UP000681967">
    <property type="component" value="Unassembled WGS sequence"/>
</dbReference>
<name>A0A8S3FZG8_9BILA</name>
<dbReference type="EMBL" id="CAJOBJ010359050">
    <property type="protein sequence ID" value="CAF5216745.1"/>
    <property type="molecule type" value="Genomic_DNA"/>
</dbReference>
<protein>
    <submittedName>
        <fullName evidence="1">Uncharacterized protein</fullName>
    </submittedName>
</protein>
<proteinExistence type="predicted"/>
<sequence length="46" mass="5352">MCDVIHSTFTYDLYRPSVDHAVYEQSLTRYQIASICENLNGLPCRK</sequence>
<evidence type="ECO:0000313" key="1">
    <source>
        <dbReference type="EMBL" id="CAF5146849.1"/>
    </source>
</evidence>
<dbReference type="Proteomes" id="UP000681720">
    <property type="component" value="Unassembled WGS sequence"/>
</dbReference>
<evidence type="ECO:0000313" key="2">
    <source>
        <dbReference type="EMBL" id="CAF5216745.1"/>
    </source>
</evidence>
<reference evidence="1" key="1">
    <citation type="submission" date="2021-02" db="EMBL/GenBank/DDBJ databases">
        <authorList>
            <person name="Nowell W R."/>
        </authorList>
    </citation>
    <scope>NUCLEOTIDE SEQUENCE</scope>
</reference>
<organism evidence="1 3">
    <name type="scientific">Rotaria magnacalcarata</name>
    <dbReference type="NCBI Taxonomy" id="392030"/>
    <lineage>
        <taxon>Eukaryota</taxon>
        <taxon>Metazoa</taxon>
        <taxon>Spiralia</taxon>
        <taxon>Gnathifera</taxon>
        <taxon>Rotifera</taxon>
        <taxon>Eurotatoria</taxon>
        <taxon>Bdelloidea</taxon>
        <taxon>Philodinida</taxon>
        <taxon>Philodinidae</taxon>
        <taxon>Rotaria</taxon>
    </lineage>
</organism>